<dbReference type="EMBL" id="GBRH01173867">
    <property type="protein sequence ID" value="JAE24029.1"/>
    <property type="molecule type" value="Transcribed_RNA"/>
</dbReference>
<sequence>MISIGSFTCLN</sequence>
<organism evidence="1">
    <name type="scientific">Arundo donax</name>
    <name type="common">Giant reed</name>
    <name type="synonym">Donax arundinaceus</name>
    <dbReference type="NCBI Taxonomy" id="35708"/>
    <lineage>
        <taxon>Eukaryota</taxon>
        <taxon>Viridiplantae</taxon>
        <taxon>Streptophyta</taxon>
        <taxon>Embryophyta</taxon>
        <taxon>Tracheophyta</taxon>
        <taxon>Spermatophyta</taxon>
        <taxon>Magnoliopsida</taxon>
        <taxon>Liliopsida</taxon>
        <taxon>Poales</taxon>
        <taxon>Poaceae</taxon>
        <taxon>PACMAD clade</taxon>
        <taxon>Arundinoideae</taxon>
        <taxon>Arundineae</taxon>
        <taxon>Arundo</taxon>
    </lineage>
</organism>
<reference evidence="1" key="2">
    <citation type="journal article" date="2015" name="Data Brief">
        <title>Shoot transcriptome of the giant reed, Arundo donax.</title>
        <authorList>
            <person name="Barrero R.A."/>
            <person name="Guerrero F.D."/>
            <person name="Moolhuijzen P."/>
            <person name="Goolsby J.A."/>
            <person name="Tidwell J."/>
            <person name="Bellgard S.E."/>
            <person name="Bellgard M.I."/>
        </authorList>
    </citation>
    <scope>NUCLEOTIDE SEQUENCE</scope>
    <source>
        <tissue evidence="1">Shoot tissue taken approximately 20 cm above the soil surface</tissue>
    </source>
</reference>
<name>A0A0A9GKT2_ARUDO</name>
<reference evidence="1" key="1">
    <citation type="submission" date="2014-09" db="EMBL/GenBank/DDBJ databases">
        <authorList>
            <person name="Magalhaes I.L.F."/>
            <person name="Oliveira U."/>
            <person name="Santos F.R."/>
            <person name="Vidigal T.H.D.A."/>
            <person name="Brescovit A.D."/>
            <person name="Santos A.J."/>
        </authorList>
    </citation>
    <scope>NUCLEOTIDE SEQUENCE</scope>
    <source>
        <tissue evidence="1">Shoot tissue taken approximately 20 cm above the soil surface</tissue>
    </source>
</reference>
<protein>
    <submittedName>
        <fullName evidence="1">Uncharacterized protein</fullName>
    </submittedName>
</protein>
<evidence type="ECO:0000313" key="1">
    <source>
        <dbReference type="EMBL" id="JAE24029.1"/>
    </source>
</evidence>
<proteinExistence type="predicted"/>
<accession>A0A0A9GKT2</accession>